<evidence type="ECO:0000256" key="1">
    <source>
        <dbReference type="SAM" id="Phobius"/>
    </source>
</evidence>
<reference evidence="2 3" key="1">
    <citation type="submission" date="2014-02" db="EMBL/GenBank/DDBJ databases">
        <title>The small core and large imbalanced accessory genome model reveals a collaborative survival strategy of Sorangium cellulosum strains in nature.</title>
        <authorList>
            <person name="Han K."/>
            <person name="Peng R."/>
            <person name="Blom J."/>
            <person name="Li Y.-Z."/>
        </authorList>
    </citation>
    <scope>NUCLEOTIDE SEQUENCE [LARGE SCALE GENOMIC DNA]</scope>
    <source>
        <strain evidence="2 3">So0007-03</strain>
    </source>
</reference>
<organism evidence="2 3">
    <name type="scientific">Sorangium cellulosum</name>
    <name type="common">Polyangium cellulosum</name>
    <dbReference type="NCBI Taxonomy" id="56"/>
    <lineage>
        <taxon>Bacteria</taxon>
        <taxon>Pseudomonadati</taxon>
        <taxon>Myxococcota</taxon>
        <taxon>Polyangia</taxon>
        <taxon>Polyangiales</taxon>
        <taxon>Polyangiaceae</taxon>
        <taxon>Sorangium</taxon>
    </lineage>
</organism>
<comment type="caution">
    <text evidence="2">The sequence shown here is derived from an EMBL/GenBank/DDBJ whole genome shotgun (WGS) entry which is preliminary data.</text>
</comment>
<dbReference type="AlphaFoldDB" id="A0A150TD51"/>
<accession>A0A150TD51</accession>
<keyword evidence="1" id="KW-0812">Transmembrane</keyword>
<keyword evidence="1" id="KW-1133">Transmembrane helix</keyword>
<sequence>MLTSIVQIFLWVSVFFVSLVSLVLEVTTAVGSVRPPRGEHVLVQDAHAGSTRVSINCHGALSL</sequence>
<feature type="transmembrane region" description="Helical" evidence="1">
    <location>
        <begin position="6"/>
        <end position="27"/>
    </location>
</feature>
<evidence type="ECO:0000313" key="2">
    <source>
        <dbReference type="EMBL" id="KYG02603.1"/>
    </source>
</evidence>
<evidence type="ECO:0000313" key="3">
    <source>
        <dbReference type="Proteomes" id="UP000075502"/>
    </source>
</evidence>
<dbReference type="Proteomes" id="UP000075502">
    <property type="component" value="Unassembled WGS sequence"/>
</dbReference>
<dbReference type="EMBL" id="JEME01003024">
    <property type="protein sequence ID" value="KYG02603.1"/>
    <property type="molecule type" value="Genomic_DNA"/>
</dbReference>
<protein>
    <submittedName>
        <fullName evidence="2">Uncharacterized protein</fullName>
    </submittedName>
</protein>
<name>A0A150TD51_SORCE</name>
<keyword evidence="1" id="KW-0472">Membrane</keyword>
<proteinExistence type="predicted"/>
<gene>
    <name evidence="2" type="ORF">BE21_00375</name>
</gene>